<accession>T1A036</accession>
<comment type="caution">
    <text evidence="1">The sequence shown here is derived from an EMBL/GenBank/DDBJ whole genome shotgun (WGS) entry which is preliminary data.</text>
</comment>
<dbReference type="AlphaFoldDB" id="T1A036"/>
<dbReference type="EMBL" id="AUZX01013788">
    <property type="protein sequence ID" value="EQD34454.1"/>
    <property type="molecule type" value="Genomic_DNA"/>
</dbReference>
<organism evidence="1">
    <name type="scientific">mine drainage metagenome</name>
    <dbReference type="NCBI Taxonomy" id="410659"/>
    <lineage>
        <taxon>unclassified sequences</taxon>
        <taxon>metagenomes</taxon>
        <taxon>ecological metagenomes</taxon>
    </lineage>
</organism>
<gene>
    <name evidence="1" type="ORF">B1A_18683</name>
</gene>
<reference evidence="1" key="1">
    <citation type="submission" date="2013-08" db="EMBL/GenBank/DDBJ databases">
        <authorList>
            <person name="Mendez C."/>
            <person name="Richter M."/>
            <person name="Ferrer M."/>
            <person name="Sanchez J."/>
        </authorList>
    </citation>
    <scope>NUCLEOTIDE SEQUENCE</scope>
</reference>
<proteinExistence type="predicted"/>
<evidence type="ECO:0000313" key="1">
    <source>
        <dbReference type="EMBL" id="EQD34454.1"/>
    </source>
</evidence>
<reference evidence="1" key="2">
    <citation type="journal article" date="2014" name="ISME J.">
        <title>Microbial stratification in low pH oxic and suboxic macroscopic growths along an acid mine drainage.</title>
        <authorList>
            <person name="Mendez-Garcia C."/>
            <person name="Mesa V."/>
            <person name="Sprenger R.R."/>
            <person name="Richter M."/>
            <person name="Diez M.S."/>
            <person name="Solano J."/>
            <person name="Bargiela R."/>
            <person name="Golyshina O.V."/>
            <person name="Manteca A."/>
            <person name="Ramos J.L."/>
            <person name="Gallego J.R."/>
            <person name="Llorente I."/>
            <person name="Martins Dos Santos V.A."/>
            <person name="Jensen O.N."/>
            <person name="Pelaez A.I."/>
            <person name="Sanchez J."/>
            <person name="Ferrer M."/>
        </authorList>
    </citation>
    <scope>NUCLEOTIDE SEQUENCE</scope>
</reference>
<protein>
    <submittedName>
        <fullName evidence="1">Aconitate hydratase</fullName>
    </submittedName>
</protein>
<name>T1A036_9ZZZZ</name>
<sequence>MDTPVEVDYYRHGGILPFVLRQLLTSA</sequence>